<comment type="caution">
    <text evidence="3">The sequence shown here is derived from an EMBL/GenBank/DDBJ whole genome shotgun (WGS) entry which is preliminary data.</text>
</comment>
<protein>
    <submittedName>
        <fullName evidence="3">Uncharacterized protein</fullName>
    </submittedName>
</protein>
<keyword evidence="4" id="KW-1185">Reference proteome</keyword>
<feature type="chain" id="PRO_5042114470" evidence="2">
    <location>
        <begin position="27"/>
        <end position="227"/>
    </location>
</feature>
<dbReference type="EMBL" id="JAROKS010000026">
    <property type="protein sequence ID" value="KAK1784933.1"/>
    <property type="molecule type" value="Genomic_DNA"/>
</dbReference>
<feature type="non-terminal residue" evidence="3">
    <location>
        <position position="1"/>
    </location>
</feature>
<feature type="signal peptide" evidence="2">
    <location>
        <begin position="1"/>
        <end position="26"/>
    </location>
</feature>
<evidence type="ECO:0000256" key="2">
    <source>
        <dbReference type="SAM" id="SignalP"/>
    </source>
</evidence>
<evidence type="ECO:0000256" key="1">
    <source>
        <dbReference type="SAM" id="MobiDB-lite"/>
    </source>
</evidence>
<feature type="compositionally biased region" description="Low complexity" evidence="1">
    <location>
        <begin position="120"/>
        <end position="132"/>
    </location>
</feature>
<accession>A0AAD8YPJ5</accession>
<feature type="region of interest" description="Disordered" evidence="1">
    <location>
        <begin position="120"/>
        <end position="153"/>
    </location>
</feature>
<dbReference type="AlphaFoldDB" id="A0AAD8YPJ5"/>
<evidence type="ECO:0000313" key="3">
    <source>
        <dbReference type="EMBL" id="KAK1784933.1"/>
    </source>
</evidence>
<proteinExistence type="predicted"/>
<organism evidence="3 4">
    <name type="scientific">Electrophorus voltai</name>
    <dbReference type="NCBI Taxonomy" id="2609070"/>
    <lineage>
        <taxon>Eukaryota</taxon>
        <taxon>Metazoa</taxon>
        <taxon>Chordata</taxon>
        <taxon>Craniata</taxon>
        <taxon>Vertebrata</taxon>
        <taxon>Euteleostomi</taxon>
        <taxon>Actinopterygii</taxon>
        <taxon>Neopterygii</taxon>
        <taxon>Teleostei</taxon>
        <taxon>Ostariophysi</taxon>
        <taxon>Gymnotiformes</taxon>
        <taxon>Gymnotoidei</taxon>
        <taxon>Gymnotidae</taxon>
        <taxon>Electrophorus</taxon>
    </lineage>
</organism>
<dbReference type="Proteomes" id="UP001239994">
    <property type="component" value="Unassembled WGS sequence"/>
</dbReference>
<reference evidence="3" key="1">
    <citation type="submission" date="2023-03" db="EMBL/GenBank/DDBJ databases">
        <title>Electrophorus voltai genome.</title>
        <authorList>
            <person name="Bian C."/>
        </authorList>
    </citation>
    <scope>NUCLEOTIDE SEQUENCE</scope>
    <source>
        <strain evidence="3">CB-2022</strain>
        <tissue evidence="3">Muscle</tissue>
    </source>
</reference>
<evidence type="ECO:0000313" key="4">
    <source>
        <dbReference type="Proteomes" id="UP001239994"/>
    </source>
</evidence>
<sequence>SPPHVCGGGAWLCSSVLLLGRRPASPAIVMRELPCSSLQHCFGAPTDVSSEPDSCLDLELCGTQAHANPVPIVLSQPRPARPPEAQHQPAVSCISLHTKTNGIRSKERVPDDKHIFHSHLSSEGLSEGLSEGASEEDSLHDESPVPDSGYPHIPRPSIIKPQKECPVQEAQADCRSHIETEDEPLSVRLVRVKCFTMGIVLGMTNYLSCNDITSDYDACTATFYPSE</sequence>
<name>A0AAD8YPJ5_9TELE</name>
<keyword evidence="2" id="KW-0732">Signal</keyword>
<gene>
    <name evidence="3" type="ORF">P4O66_018366</name>
</gene>